<feature type="transmembrane region" description="Helical" evidence="9">
    <location>
        <begin position="126"/>
        <end position="151"/>
    </location>
</feature>
<feature type="transmembrane region" description="Helical" evidence="9">
    <location>
        <begin position="271"/>
        <end position="291"/>
    </location>
</feature>
<dbReference type="GO" id="GO:0005886">
    <property type="term" value="C:plasma membrane"/>
    <property type="evidence" value="ECO:0007669"/>
    <property type="project" value="UniProtKB-SubCell"/>
</dbReference>
<name>A0A913XID9_EXADI</name>
<dbReference type="KEGG" id="epa:110243110"/>
<keyword evidence="2" id="KW-1003">Cell membrane</keyword>
<evidence type="ECO:0000256" key="5">
    <source>
        <dbReference type="ARBA" id="ARBA00023040"/>
    </source>
</evidence>
<dbReference type="SMART" id="SM01381">
    <property type="entry name" value="7TM_GPCR_Srsx"/>
    <property type="match status" value="1"/>
</dbReference>
<evidence type="ECO:0000313" key="11">
    <source>
        <dbReference type="EnsemblMetazoa" id="XP_020904830.1"/>
    </source>
</evidence>
<dbReference type="InterPro" id="IPR050569">
    <property type="entry name" value="TAAR"/>
</dbReference>
<dbReference type="RefSeq" id="XP_020904830.1">
    <property type="nucleotide sequence ID" value="XM_021049171.2"/>
</dbReference>
<evidence type="ECO:0000256" key="1">
    <source>
        <dbReference type="ARBA" id="ARBA00004651"/>
    </source>
</evidence>
<dbReference type="PANTHER" id="PTHR24249">
    <property type="entry name" value="HISTAMINE RECEPTOR-RELATED G-PROTEIN COUPLED RECEPTOR"/>
    <property type="match status" value="1"/>
</dbReference>
<evidence type="ECO:0000256" key="2">
    <source>
        <dbReference type="ARBA" id="ARBA00022475"/>
    </source>
</evidence>
<comment type="subcellular location">
    <subcellularLocation>
        <location evidence="1">Cell membrane</location>
        <topology evidence="1">Multi-pass membrane protein</topology>
    </subcellularLocation>
</comment>
<feature type="domain" description="G-protein coupled receptors family 1 profile" evidence="10">
    <location>
        <begin position="36"/>
        <end position="292"/>
    </location>
</feature>
<dbReference type="Proteomes" id="UP000887567">
    <property type="component" value="Unplaced"/>
</dbReference>
<keyword evidence="5" id="KW-0297">G-protein coupled receptor</keyword>
<dbReference type="InterPro" id="IPR017452">
    <property type="entry name" value="GPCR_Rhodpsn_7TM"/>
</dbReference>
<dbReference type="AlphaFoldDB" id="A0A913XID9"/>
<dbReference type="PRINTS" id="PR00237">
    <property type="entry name" value="GPCRRHODOPSN"/>
</dbReference>
<dbReference type="CDD" id="cd00637">
    <property type="entry name" value="7tm_classA_rhodopsin-like"/>
    <property type="match status" value="1"/>
</dbReference>
<keyword evidence="8" id="KW-0807">Transducer</keyword>
<dbReference type="Gene3D" id="1.20.1070.10">
    <property type="entry name" value="Rhodopsin 7-helix transmembrane proteins"/>
    <property type="match status" value="1"/>
</dbReference>
<keyword evidence="6 9" id="KW-0472">Membrane</keyword>
<dbReference type="PANTHER" id="PTHR24249:SF372">
    <property type="entry name" value="G-PROTEIN COUPLED RECEPTORS FAMILY 1 PROFILE DOMAIN-CONTAINING PROTEIN"/>
    <property type="match status" value="1"/>
</dbReference>
<dbReference type="SUPFAM" id="SSF81321">
    <property type="entry name" value="Family A G protein-coupled receptor-like"/>
    <property type="match status" value="1"/>
</dbReference>
<dbReference type="OMA" id="NACNDNT"/>
<evidence type="ECO:0000313" key="12">
    <source>
        <dbReference type="Proteomes" id="UP000887567"/>
    </source>
</evidence>
<organism evidence="11 12">
    <name type="scientific">Exaiptasia diaphana</name>
    <name type="common">Tropical sea anemone</name>
    <name type="synonym">Aiptasia pulchella</name>
    <dbReference type="NCBI Taxonomy" id="2652724"/>
    <lineage>
        <taxon>Eukaryota</taxon>
        <taxon>Metazoa</taxon>
        <taxon>Cnidaria</taxon>
        <taxon>Anthozoa</taxon>
        <taxon>Hexacorallia</taxon>
        <taxon>Actiniaria</taxon>
        <taxon>Aiptasiidae</taxon>
        <taxon>Exaiptasia</taxon>
    </lineage>
</organism>
<feature type="transmembrane region" description="Helical" evidence="9">
    <location>
        <begin position="93"/>
        <end position="114"/>
    </location>
</feature>
<dbReference type="GO" id="GO:0004930">
    <property type="term" value="F:G protein-coupled receptor activity"/>
    <property type="evidence" value="ECO:0007669"/>
    <property type="project" value="UniProtKB-KW"/>
</dbReference>
<evidence type="ECO:0000256" key="7">
    <source>
        <dbReference type="ARBA" id="ARBA00023170"/>
    </source>
</evidence>
<dbReference type="GeneID" id="110243110"/>
<reference evidence="11" key="1">
    <citation type="submission" date="2022-11" db="UniProtKB">
        <authorList>
            <consortium name="EnsemblMetazoa"/>
        </authorList>
    </citation>
    <scope>IDENTIFICATION</scope>
</reference>
<keyword evidence="4 9" id="KW-1133">Transmembrane helix</keyword>
<evidence type="ECO:0000256" key="6">
    <source>
        <dbReference type="ARBA" id="ARBA00023136"/>
    </source>
</evidence>
<feature type="transmembrane region" description="Helical" evidence="9">
    <location>
        <begin position="18"/>
        <end position="45"/>
    </location>
</feature>
<evidence type="ECO:0000259" key="10">
    <source>
        <dbReference type="PROSITE" id="PS50262"/>
    </source>
</evidence>
<dbReference type="OrthoDB" id="10011262at2759"/>
<protein>
    <recommendedName>
        <fullName evidence="10">G-protein coupled receptors family 1 profile domain-containing protein</fullName>
    </recommendedName>
</protein>
<feature type="transmembrane region" description="Helical" evidence="9">
    <location>
        <begin position="229"/>
        <end position="251"/>
    </location>
</feature>
<evidence type="ECO:0000256" key="3">
    <source>
        <dbReference type="ARBA" id="ARBA00022692"/>
    </source>
</evidence>
<keyword evidence="3 9" id="KW-0812">Transmembrane</keyword>
<accession>A0A913XID9</accession>
<dbReference type="EnsemblMetazoa" id="XM_021049171.2">
    <property type="protein sequence ID" value="XP_020904830.1"/>
    <property type="gene ID" value="LOC110243110"/>
</dbReference>
<feature type="transmembrane region" description="Helical" evidence="9">
    <location>
        <begin position="57"/>
        <end position="81"/>
    </location>
</feature>
<keyword evidence="7" id="KW-0675">Receptor</keyword>
<dbReference type="Pfam" id="PF00001">
    <property type="entry name" value="7tm_1"/>
    <property type="match status" value="1"/>
</dbReference>
<keyword evidence="12" id="KW-1185">Reference proteome</keyword>
<feature type="transmembrane region" description="Helical" evidence="9">
    <location>
        <begin position="188"/>
        <end position="208"/>
    </location>
</feature>
<sequence length="330" mass="37668">MNDSNRCNRTIESEDKKIIVIFAIIYPIQTILTLVTNLIVCWLVYKTKRLRTPGNMILVSLCICGMLQTIVFVLKTIFTFSKDEDVCKIVHPLLKYIAIITQAHLIILSIDRLFAITFPLRYIKWVTVKGAVIAAVVVWVIGLFLIFAISYNGEEGKFWKGMAHCSRNRSLRKTPHKKTNMVVKYSCIYFLPLTIIVISYTISFRIALSQVKEIFPMTEHNMRKKSALKAARTTAILIGTYFILYTPSYVSVIVHKLRNRGPGYGPCNTGYYVRLITSNIWLAAAWINPLVYTMTNADFKETLLKLFKRCGVKPVHSHSADLSNDSKRGK</sequence>
<evidence type="ECO:0000256" key="4">
    <source>
        <dbReference type="ARBA" id="ARBA00022989"/>
    </source>
</evidence>
<dbReference type="PROSITE" id="PS50262">
    <property type="entry name" value="G_PROTEIN_RECEP_F1_2"/>
    <property type="match status" value="1"/>
</dbReference>
<evidence type="ECO:0000256" key="8">
    <source>
        <dbReference type="ARBA" id="ARBA00023224"/>
    </source>
</evidence>
<evidence type="ECO:0000256" key="9">
    <source>
        <dbReference type="SAM" id="Phobius"/>
    </source>
</evidence>
<proteinExistence type="predicted"/>
<dbReference type="InterPro" id="IPR000276">
    <property type="entry name" value="GPCR_Rhodpsn"/>
</dbReference>